<evidence type="ECO:0000256" key="2">
    <source>
        <dbReference type="ARBA" id="ARBA00023015"/>
    </source>
</evidence>
<dbReference type="FunFam" id="1.10.10.10:FF:000001">
    <property type="entry name" value="LysR family transcriptional regulator"/>
    <property type="match status" value="1"/>
</dbReference>
<dbReference type="PROSITE" id="PS50931">
    <property type="entry name" value="HTH_LYSR"/>
    <property type="match status" value="1"/>
</dbReference>
<dbReference type="AlphaFoldDB" id="A0A5N7MFB2"/>
<protein>
    <submittedName>
        <fullName evidence="6">LysR family transcriptional regulator</fullName>
    </submittedName>
</protein>
<evidence type="ECO:0000313" key="7">
    <source>
        <dbReference type="Proteomes" id="UP000403266"/>
    </source>
</evidence>
<dbReference type="InterPro" id="IPR036388">
    <property type="entry name" value="WH-like_DNA-bd_sf"/>
</dbReference>
<evidence type="ECO:0000256" key="1">
    <source>
        <dbReference type="ARBA" id="ARBA00009437"/>
    </source>
</evidence>
<dbReference type="Pfam" id="PF00126">
    <property type="entry name" value="HTH_1"/>
    <property type="match status" value="1"/>
</dbReference>
<organism evidence="6 7">
    <name type="scientific">Microvirga tunisiensis</name>
    <dbReference type="NCBI Taxonomy" id="2108360"/>
    <lineage>
        <taxon>Bacteria</taxon>
        <taxon>Pseudomonadati</taxon>
        <taxon>Pseudomonadota</taxon>
        <taxon>Alphaproteobacteria</taxon>
        <taxon>Hyphomicrobiales</taxon>
        <taxon>Methylobacteriaceae</taxon>
        <taxon>Microvirga</taxon>
    </lineage>
</organism>
<dbReference type="Pfam" id="PF03466">
    <property type="entry name" value="LysR_substrate"/>
    <property type="match status" value="1"/>
</dbReference>
<dbReference type="PANTHER" id="PTHR30537">
    <property type="entry name" value="HTH-TYPE TRANSCRIPTIONAL REGULATOR"/>
    <property type="match status" value="1"/>
</dbReference>
<dbReference type="Gene3D" id="1.10.10.10">
    <property type="entry name" value="Winged helix-like DNA-binding domain superfamily/Winged helix DNA-binding domain"/>
    <property type="match status" value="1"/>
</dbReference>
<dbReference type="Proteomes" id="UP000403266">
    <property type="component" value="Unassembled WGS sequence"/>
</dbReference>
<comment type="caution">
    <text evidence="6">The sequence shown here is derived from an EMBL/GenBank/DDBJ whole genome shotgun (WGS) entry which is preliminary data.</text>
</comment>
<dbReference type="GO" id="GO:0003700">
    <property type="term" value="F:DNA-binding transcription factor activity"/>
    <property type="evidence" value="ECO:0007669"/>
    <property type="project" value="InterPro"/>
</dbReference>
<dbReference type="InterPro" id="IPR005119">
    <property type="entry name" value="LysR_subst-bd"/>
</dbReference>
<sequence>MLDRLDGMVAFVAVCDGPGFAAAARRLHLSPSVVTRRVAALEERMGVRLLQRTTRSIMLTEAGARFLERARRILAEVEEAELSAQDERTHPRGKLAVSAPLLFGRMHVAPLLSRFLATFAEVSAELMLTDRLVNLVEEGVDVAIRIGSLADSSLIATKLGQTRRVLAAAPAYLAAKGGMPEHPRELARYDIISFDALLPDTEWVFIGAGDDEIRVRIKPRLTTNNGDVAIGHALSGGGITAAFCYQVDQAFRSGALVEVLPAFAPPPVPIQAVFPTSRLLSSKVKAFLTLAKEAASSWRFLDHFAGKADA</sequence>
<dbReference type="InterPro" id="IPR058163">
    <property type="entry name" value="LysR-type_TF_proteobact-type"/>
</dbReference>
<evidence type="ECO:0000256" key="3">
    <source>
        <dbReference type="ARBA" id="ARBA00023125"/>
    </source>
</evidence>
<accession>A0A5N7MFB2</accession>
<keyword evidence="3" id="KW-0238">DNA-binding</keyword>
<dbReference type="PANTHER" id="PTHR30537:SF5">
    <property type="entry name" value="HTH-TYPE TRANSCRIPTIONAL ACTIVATOR TTDR-RELATED"/>
    <property type="match status" value="1"/>
</dbReference>
<dbReference type="SUPFAM" id="SSF53850">
    <property type="entry name" value="Periplasmic binding protein-like II"/>
    <property type="match status" value="1"/>
</dbReference>
<dbReference type="SUPFAM" id="SSF46785">
    <property type="entry name" value="Winged helix' DNA-binding domain"/>
    <property type="match status" value="1"/>
</dbReference>
<evidence type="ECO:0000313" key="6">
    <source>
        <dbReference type="EMBL" id="MPR25692.1"/>
    </source>
</evidence>
<gene>
    <name evidence="6" type="ORF">FS320_10720</name>
</gene>
<feature type="domain" description="HTH lysR-type" evidence="5">
    <location>
        <begin position="3"/>
        <end position="60"/>
    </location>
</feature>
<keyword evidence="4" id="KW-0804">Transcription</keyword>
<dbReference type="PRINTS" id="PR00039">
    <property type="entry name" value="HTHLYSR"/>
</dbReference>
<dbReference type="InterPro" id="IPR036390">
    <property type="entry name" value="WH_DNA-bd_sf"/>
</dbReference>
<evidence type="ECO:0000256" key="4">
    <source>
        <dbReference type="ARBA" id="ARBA00023163"/>
    </source>
</evidence>
<name>A0A5N7MFB2_9HYPH</name>
<dbReference type="GO" id="GO:0006351">
    <property type="term" value="P:DNA-templated transcription"/>
    <property type="evidence" value="ECO:0007669"/>
    <property type="project" value="TreeGrafter"/>
</dbReference>
<dbReference type="Gene3D" id="3.40.190.290">
    <property type="match status" value="1"/>
</dbReference>
<dbReference type="RefSeq" id="WP_152711457.1">
    <property type="nucleotide sequence ID" value="NZ_VOSJ01000025.1"/>
</dbReference>
<keyword evidence="2" id="KW-0805">Transcription regulation</keyword>
<dbReference type="OrthoDB" id="9786526at2"/>
<reference evidence="6 7" key="1">
    <citation type="journal article" date="2019" name="Syst. Appl. Microbiol.">
        <title>Microvirga tunisiensis sp. nov., a root nodule symbiotic bacterium isolated from Lupinus micranthus and L. luteus grown in Northern Tunisia.</title>
        <authorList>
            <person name="Msaddak A."/>
            <person name="Rejili M."/>
            <person name="Duran D."/>
            <person name="Mars M."/>
            <person name="Palacios J.M."/>
            <person name="Ruiz-Argueso T."/>
            <person name="Rey L."/>
            <person name="Imperial J."/>
        </authorList>
    </citation>
    <scope>NUCLEOTIDE SEQUENCE [LARGE SCALE GENOMIC DNA]</scope>
    <source>
        <strain evidence="6 7">Lmie10</strain>
    </source>
</reference>
<evidence type="ECO:0000259" key="5">
    <source>
        <dbReference type="PROSITE" id="PS50931"/>
    </source>
</evidence>
<dbReference type="InterPro" id="IPR000847">
    <property type="entry name" value="LysR_HTH_N"/>
</dbReference>
<dbReference type="GO" id="GO:0043565">
    <property type="term" value="F:sequence-specific DNA binding"/>
    <property type="evidence" value="ECO:0007669"/>
    <property type="project" value="TreeGrafter"/>
</dbReference>
<comment type="similarity">
    <text evidence="1">Belongs to the LysR transcriptional regulatory family.</text>
</comment>
<proteinExistence type="inferred from homology"/>
<keyword evidence="7" id="KW-1185">Reference proteome</keyword>
<dbReference type="EMBL" id="VOSK01000029">
    <property type="protein sequence ID" value="MPR25692.1"/>
    <property type="molecule type" value="Genomic_DNA"/>
</dbReference>